<dbReference type="EMBL" id="VSSQ01010755">
    <property type="protein sequence ID" value="MPM45137.1"/>
    <property type="molecule type" value="Genomic_DNA"/>
</dbReference>
<dbReference type="AlphaFoldDB" id="A0A644ZWL3"/>
<evidence type="ECO:0000313" key="2">
    <source>
        <dbReference type="EMBL" id="MPM45137.1"/>
    </source>
</evidence>
<feature type="region of interest" description="Disordered" evidence="1">
    <location>
        <begin position="45"/>
        <end position="77"/>
    </location>
</feature>
<proteinExistence type="predicted"/>
<gene>
    <name evidence="2" type="ORF">SDC9_91822</name>
</gene>
<comment type="caution">
    <text evidence="2">The sequence shown here is derived from an EMBL/GenBank/DDBJ whole genome shotgun (WGS) entry which is preliminary data.</text>
</comment>
<evidence type="ECO:0000256" key="1">
    <source>
        <dbReference type="SAM" id="MobiDB-lite"/>
    </source>
</evidence>
<organism evidence="2">
    <name type="scientific">bioreactor metagenome</name>
    <dbReference type="NCBI Taxonomy" id="1076179"/>
    <lineage>
        <taxon>unclassified sequences</taxon>
        <taxon>metagenomes</taxon>
        <taxon>ecological metagenomes</taxon>
    </lineage>
</organism>
<feature type="compositionally biased region" description="Polar residues" evidence="1">
    <location>
        <begin position="65"/>
        <end position="76"/>
    </location>
</feature>
<reference evidence="2" key="1">
    <citation type="submission" date="2019-08" db="EMBL/GenBank/DDBJ databases">
        <authorList>
            <person name="Kucharzyk K."/>
            <person name="Murdoch R.W."/>
            <person name="Higgins S."/>
            <person name="Loffler F."/>
        </authorList>
    </citation>
    <scope>NUCLEOTIDE SEQUENCE</scope>
</reference>
<sequence>MSLSERYIRKLLKQLEEKGIIDVKRTGFNKPNTYKVSKNIIRVPSTPIDRDSDSYHIGTPVPLHTGNTVPPKSTYTKGKDKINIKNFEELEKTRKRLIEKGFKLSKSSPISYKLTSKNNESIE</sequence>
<name>A0A644ZWL3_9ZZZZ</name>
<accession>A0A644ZWL3</accession>
<protein>
    <submittedName>
        <fullName evidence="2">Uncharacterized protein</fullName>
    </submittedName>
</protein>